<evidence type="ECO:0000259" key="3">
    <source>
        <dbReference type="Pfam" id="PF11817"/>
    </source>
</evidence>
<dbReference type="PANTHER" id="PTHR14374">
    <property type="entry name" value="FOIE GRAS"/>
    <property type="match status" value="1"/>
</dbReference>
<dbReference type="Proteomes" id="UP001309876">
    <property type="component" value="Unassembled WGS sequence"/>
</dbReference>
<gene>
    <name evidence="4" type="ORF">LTR05_001247</name>
</gene>
<evidence type="ECO:0000313" key="4">
    <source>
        <dbReference type="EMBL" id="KAK5091067.1"/>
    </source>
</evidence>
<dbReference type="AlphaFoldDB" id="A0AAN7YEX5"/>
<feature type="region of interest" description="Disordered" evidence="1">
    <location>
        <begin position="98"/>
        <end position="135"/>
    </location>
</feature>
<dbReference type="InterPro" id="IPR012880">
    <property type="entry name" value="Gryzun"/>
</dbReference>
<evidence type="ECO:0000259" key="2">
    <source>
        <dbReference type="Pfam" id="PF07919"/>
    </source>
</evidence>
<evidence type="ECO:0000256" key="1">
    <source>
        <dbReference type="SAM" id="MobiDB-lite"/>
    </source>
</evidence>
<dbReference type="Pfam" id="PF11817">
    <property type="entry name" value="Foie-gras_1"/>
    <property type="match status" value="1"/>
</dbReference>
<accession>A0AAN7YEX5</accession>
<dbReference type="Pfam" id="PF07919">
    <property type="entry name" value="Gryzun"/>
    <property type="match status" value="1"/>
</dbReference>
<comment type="caution">
    <text evidence="4">The sequence shown here is derived from an EMBL/GenBank/DDBJ whole genome shotgun (WGS) entry which is preliminary data.</text>
</comment>
<evidence type="ECO:0008006" key="6">
    <source>
        <dbReference type="Google" id="ProtNLM"/>
    </source>
</evidence>
<sequence>MNSYPDDYVVHNLPLVILTGLEANSSAETPFGEKSFQFLGDGGFRIRAELPPLYHPLTADLRAALLAHDHSKAAWHSPSTDKTEQAHVFKIRSVGRAYTFPPRKAPPPPHSPRMRPSDDNGASPPPLTLHSTLSPLSPSSPLYPDGIITPLWITKHQYRLPSVLVSFYNLVSDHTTSSLEDNKIKSEVNAIRSLMTSTNYKTKFVIVLVADGPINHAALEERLVNIRRGTNFDSKALYYLPSTSSPADLQEFAKVMLNTLHPTVIEYYRDLSKHARRKRNRNTVPQPTIPPTQGTSAILSLQAWNARYEFKLGIFAETRQELEAASRNYEQAYEGLFHPELFETIPARSPRFNEARMLADVIAIRIIRCALWSSQTVTAVRWWSKHRARIRDLVDRRGMGTNDYGWHAWLAIWSNVMFELIQRAEVFQTAHSELPPGHGLPVQIVSDKTTLSLDHTTPWEALHHEGYWLDEVRRHIEARRELAKHISPDDRSIETTSALQSSRKHHYDTYLVPEPPIEYRLFDRRAGENYGKRICNTVDSALKHFEARDQYRMAEVLRYRQAMEQFHSDSESIVMLTSLWQQSSWRKQGWYSLLARVGKVLLDKPLQDDPELRLLLLWELRTIASDQVTPIENQMLEGGSAALTLTSSLPQIVPGLAFSNDTGHVGEPLAIQLSLRYIVPSLQADLQVKEIKFTFDGGIKPILLKAEAADDDAERSGGATIYRVELSEADASVEKVSRRLSLSGGSYWTGTIKTNPSGSCYEVYNFEVIPREPGPASVASCMLLLANSTQEITLSSGELNNVGAQWWELRDGSPISRDFGMHRDVTSVNVLPKPPKAAIKLPDLLSAYYTNEKVTLRVDILNDEDEALNGSLDVRLLNPSQDTLQFHWRPEISSGEGDSTQSEVASLKRVGPITPQEVGQFELSLTEIQDPMECELELKLSYRLESDGSQEVVTSVIVNLPVIRPFEATTFFLPRLHVNAWPNFFDATNVATVDQPQGLTQTYLVKADIGCFTQQPVVVRSLNLEARRIVGGAVCTKSLGRPKTSGLDSEQAKQVEPDTTEQFLFDLELQKLVLGERSPVAIDFVINIEWSRIDSKDVNISTLILPKFLVPMSEPRVLLQAAKVEGVSATCLLTYTIENPSMHFLTFNVNMESGEGFAFSGSKAQSVSLVPMSRYELRYRVLMQRSGEWVRVHLDVLDAFFGQTLKVQPASEGVRVDKQGDVQIWSG</sequence>
<protein>
    <recommendedName>
        <fullName evidence="6">Trafficking protein particle complex subunit 11</fullName>
    </recommendedName>
</protein>
<feature type="domain" description="Trafficking protein particle complex subunit 11" evidence="3">
    <location>
        <begin position="351"/>
        <end position="603"/>
    </location>
</feature>
<keyword evidence="5" id="KW-1185">Reference proteome</keyword>
<evidence type="ECO:0000313" key="5">
    <source>
        <dbReference type="Proteomes" id="UP001309876"/>
    </source>
</evidence>
<feature type="domain" description="Gryzun putative trafficking through Golgi" evidence="2">
    <location>
        <begin position="647"/>
        <end position="1225"/>
    </location>
</feature>
<dbReference type="EMBL" id="JAVRRJ010000001">
    <property type="protein sequence ID" value="KAK5091067.1"/>
    <property type="molecule type" value="Genomic_DNA"/>
</dbReference>
<dbReference type="PANTHER" id="PTHR14374:SF0">
    <property type="entry name" value="TRAFFICKING PROTEIN PARTICLE COMPLEX SUBUNIT 11"/>
    <property type="match status" value="1"/>
</dbReference>
<name>A0AAN7YEX5_9EURO</name>
<dbReference type="InterPro" id="IPR021773">
    <property type="entry name" value="TPC11"/>
</dbReference>
<proteinExistence type="predicted"/>
<reference evidence="4 5" key="1">
    <citation type="submission" date="2023-08" db="EMBL/GenBank/DDBJ databases">
        <title>Black Yeasts Isolated from many extreme environments.</title>
        <authorList>
            <person name="Coleine C."/>
            <person name="Stajich J.E."/>
            <person name="Selbmann L."/>
        </authorList>
    </citation>
    <scope>NUCLEOTIDE SEQUENCE [LARGE SCALE GENOMIC DNA]</scope>
    <source>
        <strain evidence="4 5">CCFEE 5910</strain>
    </source>
</reference>
<organism evidence="4 5">
    <name type="scientific">Lithohypha guttulata</name>
    <dbReference type="NCBI Taxonomy" id="1690604"/>
    <lineage>
        <taxon>Eukaryota</taxon>
        <taxon>Fungi</taxon>
        <taxon>Dikarya</taxon>
        <taxon>Ascomycota</taxon>
        <taxon>Pezizomycotina</taxon>
        <taxon>Eurotiomycetes</taxon>
        <taxon>Chaetothyriomycetidae</taxon>
        <taxon>Chaetothyriales</taxon>
        <taxon>Trichomeriaceae</taxon>
        <taxon>Lithohypha</taxon>
    </lineage>
</organism>